<gene>
    <name evidence="2" type="ORF">HNAJ_LOCUS3975</name>
</gene>
<evidence type="ECO:0000313" key="4">
    <source>
        <dbReference type="WBParaSite" id="HNAJ_0000397701-mRNA-1"/>
    </source>
</evidence>
<reference evidence="2 3" key="2">
    <citation type="submission" date="2018-11" db="EMBL/GenBank/DDBJ databases">
        <authorList>
            <consortium name="Pathogen Informatics"/>
        </authorList>
    </citation>
    <scope>NUCLEOTIDE SEQUENCE [LARGE SCALE GENOMIC DNA]</scope>
</reference>
<evidence type="ECO:0000313" key="2">
    <source>
        <dbReference type="EMBL" id="VDN99834.1"/>
    </source>
</evidence>
<keyword evidence="3" id="KW-1185">Reference proteome</keyword>
<feature type="transmembrane region" description="Helical" evidence="1">
    <location>
        <begin position="23"/>
        <end position="46"/>
    </location>
</feature>
<dbReference type="Proteomes" id="UP000278807">
    <property type="component" value="Unassembled WGS sequence"/>
</dbReference>
<sequence length="147" mass="17192">MACVFSLGFSYLVSKIKIQKHPIIIKCLFIHTIIIYIVLSGCYSYKLDPVSSFNNTVNSTFSQSSNAREWRFNSVQSFAQSISSNSIVFFNNEKQINRLKRLNKPIIRRFEQATRVIYRNITIPNKVSFIISFIMMIWHLTKLRILC</sequence>
<keyword evidence="1" id="KW-0472">Membrane</keyword>
<name>A0A0R3TA88_RODNA</name>
<keyword evidence="1" id="KW-1133">Transmembrane helix</keyword>
<proteinExistence type="predicted"/>
<reference evidence="4" key="1">
    <citation type="submission" date="2017-02" db="UniProtKB">
        <authorList>
            <consortium name="WormBaseParasite"/>
        </authorList>
    </citation>
    <scope>IDENTIFICATION</scope>
</reference>
<keyword evidence="1" id="KW-0812">Transmembrane</keyword>
<protein>
    <submittedName>
        <fullName evidence="4">Lipoprotein</fullName>
    </submittedName>
</protein>
<dbReference type="WBParaSite" id="HNAJ_0000397701-mRNA-1">
    <property type="protein sequence ID" value="HNAJ_0000397701-mRNA-1"/>
    <property type="gene ID" value="HNAJ_0000397701"/>
</dbReference>
<evidence type="ECO:0000313" key="3">
    <source>
        <dbReference type="Proteomes" id="UP000278807"/>
    </source>
</evidence>
<evidence type="ECO:0000256" key="1">
    <source>
        <dbReference type="SAM" id="Phobius"/>
    </source>
</evidence>
<feature type="transmembrane region" description="Helical" evidence="1">
    <location>
        <begin position="123"/>
        <end position="141"/>
    </location>
</feature>
<dbReference type="AlphaFoldDB" id="A0A0R3TA88"/>
<accession>A0A0R3TA88</accession>
<organism evidence="4">
    <name type="scientific">Rodentolepis nana</name>
    <name type="common">Dwarf tapeworm</name>
    <name type="synonym">Hymenolepis nana</name>
    <dbReference type="NCBI Taxonomy" id="102285"/>
    <lineage>
        <taxon>Eukaryota</taxon>
        <taxon>Metazoa</taxon>
        <taxon>Spiralia</taxon>
        <taxon>Lophotrochozoa</taxon>
        <taxon>Platyhelminthes</taxon>
        <taxon>Cestoda</taxon>
        <taxon>Eucestoda</taxon>
        <taxon>Cyclophyllidea</taxon>
        <taxon>Hymenolepididae</taxon>
        <taxon>Rodentolepis</taxon>
    </lineage>
</organism>
<dbReference type="EMBL" id="UZAE01002535">
    <property type="protein sequence ID" value="VDN99834.1"/>
    <property type="molecule type" value="Genomic_DNA"/>
</dbReference>